<dbReference type="InParanoid" id="A0A1Z5T5G4"/>
<evidence type="ECO:0000256" key="7">
    <source>
        <dbReference type="SAM" id="MobiDB-lite"/>
    </source>
</evidence>
<dbReference type="InterPro" id="IPR035952">
    <property type="entry name" value="Rhomboid-like_sf"/>
</dbReference>
<dbReference type="InterPro" id="IPR022764">
    <property type="entry name" value="Peptidase_S54_rhomboid_dom"/>
</dbReference>
<dbReference type="PANTHER" id="PTHR28181">
    <property type="entry name" value="UPF0655 PROTEIN YCR015C"/>
    <property type="match status" value="1"/>
</dbReference>
<feature type="domain" description="Peptidase S54 rhomboid" evidence="8">
    <location>
        <begin position="454"/>
        <end position="505"/>
    </location>
</feature>
<feature type="compositionally biased region" description="Pro residues" evidence="7">
    <location>
        <begin position="82"/>
        <end position="94"/>
    </location>
</feature>
<keyword evidence="3" id="KW-0378">Hydrolase</keyword>
<dbReference type="GO" id="GO:0016791">
    <property type="term" value="F:phosphatase activity"/>
    <property type="evidence" value="ECO:0007669"/>
    <property type="project" value="InterPro"/>
</dbReference>
<evidence type="ECO:0000256" key="4">
    <source>
        <dbReference type="ARBA" id="ARBA00022989"/>
    </source>
</evidence>
<keyword evidence="5" id="KW-0472">Membrane</keyword>
<proteinExistence type="predicted"/>
<name>A0A1Z5T5G4_HORWE</name>
<dbReference type="InterPro" id="IPR023214">
    <property type="entry name" value="HAD_sf"/>
</dbReference>
<feature type="coiled-coil region" evidence="6">
    <location>
        <begin position="283"/>
        <end position="310"/>
    </location>
</feature>
<dbReference type="InterPro" id="IPR050849">
    <property type="entry name" value="HAD-like_hydrolase_phosphatase"/>
</dbReference>
<keyword evidence="4" id="KW-1133">Transmembrane helix</keyword>
<evidence type="ECO:0000256" key="5">
    <source>
        <dbReference type="ARBA" id="ARBA00023136"/>
    </source>
</evidence>
<protein>
    <recommendedName>
        <fullName evidence="8">Peptidase S54 rhomboid domain-containing protein</fullName>
    </recommendedName>
</protein>
<dbReference type="NCBIfam" id="TIGR01488">
    <property type="entry name" value="HAD-SF-IB"/>
    <property type="match status" value="1"/>
</dbReference>
<organism evidence="9 10">
    <name type="scientific">Hortaea werneckii EXF-2000</name>
    <dbReference type="NCBI Taxonomy" id="1157616"/>
    <lineage>
        <taxon>Eukaryota</taxon>
        <taxon>Fungi</taxon>
        <taxon>Dikarya</taxon>
        <taxon>Ascomycota</taxon>
        <taxon>Pezizomycotina</taxon>
        <taxon>Dothideomycetes</taxon>
        <taxon>Dothideomycetidae</taxon>
        <taxon>Mycosphaerellales</taxon>
        <taxon>Teratosphaeriaceae</taxon>
        <taxon>Hortaea</taxon>
    </lineage>
</organism>
<evidence type="ECO:0000313" key="10">
    <source>
        <dbReference type="Proteomes" id="UP000194280"/>
    </source>
</evidence>
<evidence type="ECO:0000256" key="6">
    <source>
        <dbReference type="SAM" id="Coils"/>
    </source>
</evidence>
<feature type="compositionally biased region" description="Acidic residues" evidence="7">
    <location>
        <begin position="251"/>
        <end position="260"/>
    </location>
</feature>
<dbReference type="STRING" id="1157616.A0A1Z5T5G4"/>
<dbReference type="EMBL" id="MUNK01000119">
    <property type="protein sequence ID" value="OTA31198.1"/>
    <property type="molecule type" value="Genomic_DNA"/>
</dbReference>
<dbReference type="SUPFAM" id="SSF144091">
    <property type="entry name" value="Rhomboid-like"/>
    <property type="match status" value="1"/>
</dbReference>
<dbReference type="PANTHER" id="PTHR28181:SF2">
    <property type="entry name" value="PHOSPHORIC MONOESTER HYDROLASE"/>
    <property type="match status" value="1"/>
</dbReference>
<gene>
    <name evidence="9" type="ORF">BTJ68_08948</name>
</gene>
<dbReference type="VEuPathDB" id="FungiDB:BTJ68_08948"/>
<evidence type="ECO:0000256" key="1">
    <source>
        <dbReference type="ARBA" id="ARBA00004141"/>
    </source>
</evidence>
<dbReference type="InterPro" id="IPR006384">
    <property type="entry name" value="HAD_hydro_PyrdxlP_Pase-like"/>
</dbReference>
<keyword evidence="2" id="KW-0812">Transmembrane</keyword>
<evidence type="ECO:0000256" key="2">
    <source>
        <dbReference type="ARBA" id="ARBA00022692"/>
    </source>
</evidence>
<feature type="region of interest" description="Disordered" evidence="7">
    <location>
        <begin position="249"/>
        <end position="280"/>
    </location>
</feature>
<keyword evidence="10" id="KW-1185">Reference proteome</keyword>
<dbReference type="AlphaFoldDB" id="A0A1Z5T5G4"/>
<dbReference type="Pfam" id="PF01694">
    <property type="entry name" value="Rhomboid"/>
    <property type="match status" value="1"/>
</dbReference>
<keyword evidence="6" id="KW-0175">Coiled coil</keyword>
<evidence type="ECO:0000313" key="9">
    <source>
        <dbReference type="EMBL" id="OTA31198.1"/>
    </source>
</evidence>
<dbReference type="InterPro" id="IPR036412">
    <property type="entry name" value="HAD-like_sf"/>
</dbReference>
<dbReference type="Gene3D" id="1.20.1540.10">
    <property type="entry name" value="Rhomboid-like"/>
    <property type="match status" value="1"/>
</dbReference>
<feature type="compositionally biased region" description="Basic and acidic residues" evidence="7">
    <location>
        <begin position="267"/>
        <end position="280"/>
    </location>
</feature>
<dbReference type="CDD" id="cd22249">
    <property type="entry name" value="UDM1_RNF168_RNF169-like"/>
    <property type="match status" value="1"/>
</dbReference>
<evidence type="ECO:0000256" key="3">
    <source>
        <dbReference type="ARBA" id="ARBA00022801"/>
    </source>
</evidence>
<dbReference type="Proteomes" id="UP000194280">
    <property type="component" value="Unassembled WGS sequence"/>
</dbReference>
<feature type="compositionally biased region" description="Low complexity" evidence="7">
    <location>
        <begin position="69"/>
        <end position="81"/>
    </location>
</feature>
<dbReference type="Gene3D" id="3.90.1470.20">
    <property type="match status" value="1"/>
</dbReference>
<feature type="region of interest" description="Disordered" evidence="7">
    <location>
        <begin position="69"/>
        <end position="146"/>
    </location>
</feature>
<reference evidence="9 10" key="1">
    <citation type="submission" date="2017-01" db="EMBL/GenBank/DDBJ databases">
        <title>The recent genome duplication of the halophilic yeast Hortaea werneckii: insights from long-read sequencing.</title>
        <authorList>
            <person name="Sinha S."/>
            <person name="Flibotte S."/>
            <person name="Neira M."/>
            <person name="Lenassi M."/>
            <person name="Gostincar C."/>
            <person name="Stajich J.E."/>
            <person name="Nislow C.E."/>
        </authorList>
    </citation>
    <scope>NUCLEOTIDE SEQUENCE [LARGE SCALE GENOMIC DNA]</scope>
    <source>
        <strain evidence="9 10">EXF-2000</strain>
    </source>
</reference>
<dbReference type="NCBIfam" id="TIGR01489">
    <property type="entry name" value="DKMTPPase-SF"/>
    <property type="match status" value="1"/>
</dbReference>
<dbReference type="Gene3D" id="3.40.50.1000">
    <property type="entry name" value="HAD superfamily/HAD-like"/>
    <property type="match status" value="1"/>
</dbReference>
<dbReference type="GO" id="GO:0004252">
    <property type="term" value="F:serine-type endopeptidase activity"/>
    <property type="evidence" value="ECO:0007669"/>
    <property type="project" value="InterPro"/>
</dbReference>
<evidence type="ECO:0000259" key="8">
    <source>
        <dbReference type="Pfam" id="PF01694"/>
    </source>
</evidence>
<dbReference type="SUPFAM" id="SSF56784">
    <property type="entry name" value="HAD-like"/>
    <property type="match status" value="1"/>
</dbReference>
<accession>A0A1Z5T5G4</accession>
<comment type="caution">
    <text evidence="9">The sequence shown here is derived from an EMBL/GenBank/DDBJ whole genome shotgun (WGS) entry which is preliminary data.</text>
</comment>
<comment type="subcellular location">
    <subcellularLocation>
        <location evidence="1">Membrane</location>
        <topology evidence="1">Multi-pass membrane protein</topology>
    </subcellularLocation>
</comment>
<dbReference type="GO" id="GO:0016020">
    <property type="term" value="C:membrane"/>
    <property type="evidence" value="ECO:0007669"/>
    <property type="project" value="UniProtKB-SubCell"/>
</dbReference>
<dbReference type="Pfam" id="PF12710">
    <property type="entry name" value="HAD"/>
    <property type="match status" value="1"/>
</dbReference>
<sequence length="829" mass="92187">MNNVWTSIAFRAPCGHTRAKPLLQLFSGYARSQRVQYSGQSSSRWKCIGKNQTQGYSLTRWSHQNRLLSTSSPARAASDRASPPPPRTSTPPKPGADARNTLPDSGLGEAPTVASHSEGLPLEEDDSGLTWRDYDPEGGMPLPEGDRTRAEINAIFGEQDMDADTGNYILSVMYWRRMSGALIDSGLDFPKRSRVSRDQALKGLQYIRTLTPGFDEQEAGQRWAEEESLRLQDEIRERSIKLGIYKRDPADEVEEEDEMESQQGTDYGRERSKESALQRHRLEREAQWEKEQAELQARKEAEELATLHSQRGPLELGGGVQPSVALTTTGPDGVTINSGPRSAWLAPVERKPWVKYYEDQAQTIKTNLLPQITLWGRLGPSFLLLLAVLGLSTFLSENYTPPPASARLWPDTPPAVATLTMLTALLGTAFILSRLPPLWGILSKYFTLIPAKPQAFSLLGATFRHDTFTHLATNIVSLWLFGLMLHEDVGRGTLLAIFFSSSALGVDPDPVVQAKQMPLASKGGDAPSTENMGTRRKLVIFSDFDGTIFMGDSGHVLFDSVGLGAAGREELERQFKAGERSFKQISDDLWGSLDIPFDDGLRAISENMELDRDFKAFHDFCLNNKIPFNIISAGLKPILKRVLDDFIGEEAASNIDIVANDAEIDPEGHAWKPIWKHQTPTGHDKDVSITEYKEALKLESEDGTVPMIIFIGDGVSDLAAAKHADTLFARRGLALEEYCIQHRIPYYPYDTFADIQKEIINIAKIDDRKTKGEGLPSNFNPRANLWRKASSKTAVPKFVDATPREERMFVWPETFSETKSHNDAVAVGK</sequence>